<dbReference type="SMART" id="SM00834">
    <property type="entry name" value="CxxC_CXXC_SSSS"/>
    <property type="match status" value="1"/>
</dbReference>
<evidence type="ECO:0000259" key="2">
    <source>
        <dbReference type="SMART" id="SM00834"/>
    </source>
</evidence>
<feature type="region of interest" description="Disordered" evidence="1">
    <location>
        <begin position="67"/>
        <end position="95"/>
    </location>
</feature>
<proteinExistence type="predicted"/>
<feature type="compositionally biased region" description="Basic and acidic residues" evidence="1">
    <location>
        <begin position="81"/>
        <end position="95"/>
    </location>
</feature>
<feature type="domain" description="Putative regulatory protein FmdB zinc ribbon" evidence="2">
    <location>
        <begin position="1"/>
        <end position="43"/>
    </location>
</feature>
<sequence length="95" mass="10719">MPVYEYRCDSCREITTVFGAVAEKPDHVACKACGFTKAHRILSRPSVRLSNLSKLERLDPKYDKQIDQAIDSNPAANPDRLINRRGDISKGRDND</sequence>
<name>A0A381Q862_9ZZZZ</name>
<dbReference type="InterPro" id="IPR013429">
    <property type="entry name" value="Regulatory_FmdB_Zinc_ribbon"/>
</dbReference>
<dbReference type="Pfam" id="PF09723">
    <property type="entry name" value="Zn_ribbon_8"/>
    <property type="match status" value="1"/>
</dbReference>
<dbReference type="NCBIfam" id="TIGR02605">
    <property type="entry name" value="CxxC_CxxC_SSSS"/>
    <property type="match status" value="1"/>
</dbReference>
<gene>
    <name evidence="3" type="ORF">METZ01_LOCUS27443</name>
</gene>
<evidence type="ECO:0000256" key="1">
    <source>
        <dbReference type="SAM" id="MobiDB-lite"/>
    </source>
</evidence>
<dbReference type="EMBL" id="UINC01001216">
    <property type="protein sequence ID" value="SUZ74589.1"/>
    <property type="molecule type" value="Genomic_DNA"/>
</dbReference>
<protein>
    <recommendedName>
        <fullName evidence="2">Putative regulatory protein FmdB zinc ribbon domain-containing protein</fullName>
    </recommendedName>
</protein>
<accession>A0A381Q862</accession>
<dbReference type="AlphaFoldDB" id="A0A381Q862"/>
<reference evidence="3" key="1">
    <citation type="submission" date="2018-05" db="EMBL/GenBank/DDBJ databases">
        <authorList>
            <person name="Lanie J.A."/>
            <person name="Ng W.-L."/>
            <person name="Kazmierczak K.M."/>
            <person name="Andrzejewski T.M."/>
            <person name="Davidsen T.M."/>
            <person name="Wayne K.J."/>
            <person name="Tettelin H."/>
            <person name="Glass J.I."/>
            <person name="Rusch D."/>
            <person name="Podicherti R."/>
            <person name="Tsui H.-C.T."/>
            <person name="Winkler M.E."/>
        </authorList>
    </citation>
    <scope>NUCLEOTIDE SEQUENCE</scope>
</reference>
<evidence type="ECO:0000313" key="3">
    <source>
        <dbReference type="EMBL" id="SUZ74589.1"/>
    </source>
</evidence>
<organism evidence="3">
    <name type="scientific">marine metagenome</name>
    <dbReference type="NCBI Taxonomy" id="408172"/>
    <lineage>
        <taxon>unclassified sequences</taxon>
        <taxon>metagenomes</taxon>
        <taxon>ecological metagenomes</taxon>
    </lineage>
</organism>